<evidence type="ECO:0000313" key="4">
    <source>
        <dbReference type="Proteomes" id="UP000590740"/>
    </source>
</evidence>
<dbReference type="Pfam" id="PF13378">
    <property type="entry name" value="MR_MLE_C"/>
    <property type="match status" value="1"/>
</dbReference>
<dbReference type="PANTHER" id="PTHR48073">
    <property type="entry name" value="O-SUCCINYLBENZOATE SYNTHASE-RELATED"/>
    <property type="match status" value="1"/>
</dbReference>
<evidence type="ECO:0000259" key="2">
    <source>
        <dbReference type="SMART" id="SM00922"/>
    </source>
</evidence>
<reference evidence="3 4" key="1">
    <citation type="submission" date="2020-08" db="EMBL/GenBank/DDBJ databases">
        <title>Genomic Encyclopedia of Type Strains, Phase IV (KMG-IV): sequencing the most valuable type-strain genomes for metagenomic binning, comparative biology and taxonomic classification.</title>
        <authorList>
            <person name="Goeker M."/>
        </authorList>
    </citation>
    <scope>NUCLEOTIDE SEQUENCE [LARGE SCALE GENOMIC DNA]</scope>
    <source>
        <strain evidence="3 4">DSM 12252</strain>
    </source>
</reference>
<dbReference type="InterPro" id="IPR018110">
    <property type="entry name" value="Mandel_Rmase/mucon_lact_enz_CS"/>
</dbReference>
<dbReference type="Gene3D" id="3.20.20.120">
    <property type="entry name" value="Enolase-like C-terminal domain"/>
    <property type="match status" value="1"/>
</dbReference>
<dbReference type="RefSeq" id="WP_184338619.1">
    <property type="nucleotide sequence ID" value="NZ_JACHIG010000002.1"/>
</dbReference>
<name>A0A7W8DJ23_9BACT</name>
<protein>
    <submittedName>
        <fullName evidence="3">L-alanine-DL-glutamate epimerase-like enolase superfamily enzyme</fullName>
    </submittedName>
</protein>
<dbReference type="PANTHER" id="PTHR48073:SF2">
    <property type="entry name" value="O-SUCCINYLBENZOATE SYNTHASE"/>
    <property type="match status" value="1"/>
</dbReference>
<evidence type="ECO:0000313" key="3">
    <source>
        <dbReference type="EMBL" id="MBB5031683.1"/>
    </source>
</evidence>
<keyword evidence="4" id="KW-1185">Reference proteome</keyword>
<accession>A0A7W8DJ23</accession>
<dbReference type="Proteomes" id="UP000590740">
    <property type="component" value="Unassembled WGS sequence"/>
</dbReference>
<dbReference type="GO" id="GO:0046872">
    <property type="term" value="F:metal ion binding"/>
    <property type="evidence" value="ECO:0007669"/>
    <property type="project" value="UniProtKB-KW"/>
</dbReference>
<feature type="domain" description="Mandelate racemase/muconate lactonizing enzyme C-terminal" evidence="2">
    <location>
        <begin position="113"/>
        <end position="212"/>
    </location>
</feature>
<dbReference type="GO" id="GO:0009063">
    <property type="term" value="P:amino acid catabolic process"/>
    <property type="evidence" value="ECO:0007669"/>
    <property type="project" value="InterPro"/>
</dbReference>
<organism evidence="3 4">
    <name type="scientific">Prosthecobacter vanneervenii</name>
    <dbReference type="NCBI Taxonomy" id="48466"/>
    <lineage>
        <taxon>Bacteria</taxon>
        <taxon>Pseudomonadati</taxon>
        <taxon>Verrucomicrobiota</taxon>
        <taxon>Verrucomicrobiia</taxon>
        <taxon>Verrucomicrobiales</taxon>
        <taxon>Verrucomicrobiaceae</taxon>
        <taxon>Prosthecobacter</taxon>
    </lineage>
</organism>
<comment type="caution">
    <text evidence="3">The sequence shown here is derived from an EMBL/GenBank/DDBJ whole genome shotgun (WGS) entry which is preliminary data.</text>
</comment>
<gene>
    <name evidence="3" type="ORF">HNQ65_001251</name>
</gene>
<dbReference type="Gene3D" id="3.30.390.10">
    <property type="entry name" value="Enolase-like, N-terminal domain"/>
    <property type="match status" value="1"/>
</dbReference>
<dbReference type="EMBL" id="JACHIG010000002">
    <property type="protein sequence ID" value="MBB5031683.1"/>
    <property type="molecule type" value="Genomic_DNA"/>
</dbReference>
<dbReference type="AlphaFoldDB" id="A0A7W8DJ23"/>
<dbReference type="SMART" id="SM00922">
    <property type="entry name" value="MR_MLE"/>
    <property type="match status" value="1"/>
</dbReference>
<dbReference type="GO" id="GO:0003824">
    <property type="term" value="F:catalytic activity"/>
    <property type="evidence" value="ECO:0007669"/>
    <property type="project" value="UniProtKB-ARBA"/>
</dbReference>
<dbReference type="SUPFAM" id="SSF51604">
    <property type="entry name" value="Enolase C-terminal domain-like"/>
    <property type="match status" value="1"/>
</dbReference>
<keyword evidence="1" id="KW-0479">Metal-binding</keyword>
<dbReference type="InterPro" id="IPR029065">
    <property type="entry name" value="Enolase_C-like"/>
</dbReference>
<evidence type="ECO:0000256" key="1">
    <source>
        <dbReference type="ARBA" id="ARBA00022723"/>
    </source>
</evidence>
<proteinExistence type="predicted"/>
<dbReference type="InterPro" id="IPR013342">
    <property type="entry name" value="Mandelate_racemase_C"/>
</dbReference>
<sequence length="327" mass="35094">MHFELKTLQLIEPFRIAHGTSATRQVLRATNGTLVTEAPFVPYYGEDPAATLALLNQTVLPLNLPRTATLALNLLRHDIVGHQTSRPLSSYAESKLGAPVHPAPPGCRSFSIPEDLGAFAEKVAAIAAQFPVLKLKLGSGDLGLDIATVSVARMAAPDAQLLLDVNGGWDIAEAPLMVEKVSEYSPALIEQPIHHRHGVEVWEELRTQLPGNAPPIFADESIQNVGDVEALADFIDGINIKLLKCGSLDAAVAMISAAQKQNLQILLGCMIETSLGTTAAAHLAPWADWIDLDGHFYVANDDYTGITYDAKGRLIMPERPGIGAIPR</sequence>
<dbReference type="PROSITE" id="PS00909">
    <property type="entry name" value="MR_MLE_2"/>
    <property type="match status" value="1"/>
</dbReference>
<dbReference type="InterPro" id="IPR029017">
    <property type="entry name" value="Enolase-like_N"/>
</dbReference>
<dbReference type="InterPro" id="IPR036849">
    <property type="entry name" value="Enolase-like_C_sf"/>
</dbReference>